<evidence type="ECO:0000256" key="1">
    <source>
        <dbReference type="SAM" id="SignalP"/>
    </source>
</evidence>
<accession>A0ABV9MIE8</accession>
<gene>
    <name evidence="2" type="ORF">ACFO7V_03775</name>
</gene>
<protein>
    <recommendedName>
        <fullName evidence="4">Lipoprotein</fullName>
    </recommendedName>
</protein>
<feature type="signal peptide" evidence="1">
    <location>
        <begin position="1"/>
        <end position="23"/>
    </location>
</feature>
<keyword evidence="1" id="KW-0732">Signal</keyword>
<dbReference type="RefSeq" id="WP_346059919.1">
    <property type="nucleotide sequence ID" value="NZ_BAAAVQ010000067.1"/>
</dbReference>
<organism evidence="2 3">
    <name type="scientific">Glutamicibacter bergerei</name>
    <dbReference type="NCBI Taxonomy" id="256702"/>
    <lineage>
        <taxon>Bacteria</taxon>
        <taxon>Bacillati</taxon>
        <taxon>Actinomycetota</taxon>
        <taxon>Actinomycetes</taxon>
        <taxon>Micrococcales</taxon>
        <taxon>Micrococcaceae</taxon>
        <taxon>Glutamicibacter</taxon>
    </lineage>
</organism>
<evidence type="ECO:0000313" key="2">
    <source>
        <dbReference type="EMBL" id="MFC4715259.1"/>
    </source>
</evidence>
<dbReference type="Proteomes" id="UP001595884">
    <property type="component" value="Unassembled WGS sequence"/>
</dbReference>
<evidence type="ECO:0000313" key="3">
    <source>
        <dbReference type="Proteomes" id="UP001595884"/>
    </source>
</evidence>
<sequence length="151" mass="15937">MSIRRIFSGAICIGLLLPLGACSSHTGIRALETQSTPADVLPTGVELDDTVDAESSRLLTTHKQVRYFAAASHDSSVGCIIVVPPGTDPQWFAGCGGMGAADLIVTASTMPSNMSASLVRDNADTRTLESQGWTRIHENILIPSVQGETVR</sequence>
<dbReference type="EMBL" id="JBHSHE010000015">
    <property type="protein sequence ID" value="MFC4715259.1"/>
    <property type="molecule type" value="Genomic_DNA"/>
</dbReference>
<reference evidence="3" key="1">
    <citation type="journal article" date="2019" name="Int. J. Syst. Evol. Microbiol.">
        <title>The Global Catalogue of Microorganisms (GCM) 10K type strain sequencing project: providing services to taxonomists for standard genome sequencing and annotation.</title>
        <authorList>
            <consortium name="The Broad Institute Genomics Platform"/>
            <consortium name="The Broad Institute Genome Sequencing Center for Infectious Disease"/>
            <person name="Wu L."/>
            <person name="Ma J."/>
        </authorList>
    </citation>
    <scope>NUCLEOTIDE SEQUENCE [LARGE SCALE GENOMIC DNA]</scope>
    <source>
        <strain evidence="3">CGMCC 1.12849</strain>
    </source>
</reference>
<evidence type="ECO:0008006" key="4">
    <source>
        <dbReference type="Google" id="ProtNLM"/>
    </source>
</evidence>
<comment type="caution">
    <text evidence="2">The sequence shown here is derived from an EMBL/GenBank/DDBJ whole genome shotgun (WGS) entry which is preliminary data.</text>
</comment>
<feature type="chain" id="PRO_5047539695" description="Lipoprotein" evidence="1">
    <location>
        <begin position="24"/>
        <end position="151"/>
    </location>
</feature>
<keyword evidence="3" id="KW-1185">Reference proteome</keyword>
<proteinExistence type="predicted"/>
<name>A0ABV9MIE8_9MICC</name>